<evidence type="ECO:0000259" key="5">
    <source>
        <dbReference type="Pfam" id="PF18133"/>
    </source>
</evidence>
<gene>
    <name evidence="6" type="primary">era_2</name>
    <name evidence="6" type="ORF">VPLFYP99_01899</name>
</gene>
<evidence type="ECO:0000256" key="2">
    <source>
        <dbReference type="ARBA" id="ARBA00023134"/>
    </source>
</evidence>
<dbReference type="GO" id="GO:0030488">
    <property type="term" value="P:tRNA methylation"/>
    <property type="evidence" value="ECO:0007669"/>
    <property type="project" value="TreeGrafter"/>
</dbReference>
<feature type="domain" description="Hydrogen maturase F dimerization" evidence="4">
    <location>
        <begin position="231"/>
        <end position="329"/>
    </location>
</feature>
<proteinExistence type="predicted"/>
<dbReference type="NCBIfam" id="TIGR03918">
    <property type="entry name" value="GTP_HydF"/>
    <property type="match status" value="1"/>
</dbReference>
<dbReference type="Pfam" id="PF18133">
    <property type="entry name" value="HydF_tetramer"/>
    <property type="match status" value="1"/>
</dbReference>
<dbReference type="NCBIfam" id="TIGR00231">
    <property type="entry name" value="small_GTP"/>
    <property type="match status" value="1"/>
</dbReference>
<dbReference type="InterPro" id="IPR040644">
    <property type="entry name" value="HydF_tetramer"/>
</dbReference>
<feature type="domain" description="Hydrogen maturase F tetramerization" evidence="5">
    <location>
        <begin position="333"/>
        <end position="449"/>
    </location>
</feature>
<dbReference type="InterPro" id="IPR023873">
    <property type="entry name" value="FeFe-hyd_GTPase_HydF"/>
</dbReference>
<feature type="domain" description="G" evidence="3">
    <location>
        <begin position="12"/>
        <end position="125"/>
    </location>
</feature>
<evidence type="ECO:0000259" key="3">
    <source>
        <dbReference type="Pfam" id="PF01926"/>
    </source>
</evidence>
<organism evidence="6">
    <name type="scientific">Veillonella parvula</name>
    <name type="common">Staphylococcus parvulus</name>
    <dbReference type="NCBI Taxonomy" id="29466"/>
    <lineage>
        <taxon>Bacteria</taxon>
        <taxon>Bacillati</taxon>
        <taxon>Bacillota</taxon>
        <taxon>Negativicutes</taxon>
        <taxon>Veillonellales</taxon>
        <taxon>Veillonellaceae</taxon>
        <taxon>Veillonella</taxon>
    </lineage>
</organism>
<name>A0A6N3BQT1_VEIPA</name>
<dbReference type="PANTHER" id="PTHR42714">
    <property type="entry name" value="TRNA MODIFICATION GTPASE GTPBP3"/>
    <property type="match status" value="1"/>
</dbReference>
<dbReference type="InterPro" id="IPR041606">
    <property type="entry name" value="HydF_dimer"/>
</dbReference>
<dbReference type="Pfam" id="PF01926">
    <property type="entry name" value="MMR_HSR1"/>
    <property type="match status" value="1"/>
</dbReference>
<dbReference type="AlphaFoldDB" id="A0A6N3BQT1"/>
<keyword evidence="1" id="KW-0547">Nucleotide-binding</keyword>
<dbReference type="InterPro" id="IPR006073">
    <property type="entry name" value="GTP-bd"/>
</dbReference>
<dbReference type="InterPro" id="IPR027417">
    <property type="entry name" value="P-loop_NTPase"/>
</dbReference>
<dbReference type="GO" id="GO:0005737">
    <property type="term" value="C:cytoplasm"/>
    <property type="evidence" value="ECO:0007669"/>
    <property type="project" value="TreeGrafter"/>
</dbReference>
<dbReference type="GO" id="GO:0005525">
    <property type="term" value="F:GTP binding"/>
    <property type="evidence" value="ECO:0007669"/>
    <property type="project" value="UniProtKB-KW"/>
</dbReference>
<reference evidence="6" key="1">
    <citation type="submission" date="2019-11" db="EMBL/GenBank/DDBJ databases">
        <authorList>
            <person name="Feng L."/>
        </authorList>
    </citation>
    <scope>NUCLEOTIDE SEQUENCE</scope>
    <source>
        <strain evidence="6">VparvulaLFYP99</strain>
    </source>
</reference>
<dbReference type="InterPro" id="IPR005225">
    <property type="entry name" value="Small_GTP-bd"/>
</dbReference>
<evidence type="ECO:0000259" key="4">
    <source>
        <dbReference type="Pfam" id="PF18128"/>
    </source>
</evidence>
<dbReference type="PANTHER" id="PTHR42714:SF6">
    <property type="entry name" value="TRANSLATION INITIATION FACTOR IF-2"/>
    <property type="match status" value="1"/>
</dbReference>
<dbReference type="Pfam" id="PF18128">
    <property type="entry name" value="HydF_dimer"/>
    <property type="match status" value="1"/>
</dbReference>
<dbReference type="Gene3D" id="3.40.50.11420">
    <property type="match status" value="1"/>
</dbReference>
<protein>
    <submittedName>
        <fullName evidence="6">GTPase Era</fullName>
    </submittedName>
</protein>
<dbReference type="GO" id="GO:0002098">
    <property type="term" value="P:tRNA wobble uridine modification"/>
    <property type="evidence" value="ECO:0007669"/>
    <property type="project" value="TreeGrafter"/>
</dbReference>
<evidence type="ECO:0000313" key="6">
    <source>
        <dbReference type="EMBL" id="VYU07070.1"/>
    </source>
</evidence>
<dbReference type="SUPFAM" id="SSF52540">
    <property type="entry name" value="P-loop containing nucleoside triphosphate hydrolases"/>
    <property type="match status" value="1"/>
</dbReference>
<dbReference type="RefSeq" id="WP_156697378.1">
    <property type="nucleotide sequence ID" value="NZ_CACRUG010000006.1"/>
</dbReference>
<accession>A0A6N3BQT1</accession>
<dbReference type="CDD" id="cd00880">
    <property type="entry name" value="Era_like"/>
    <property type="match status" value="1"/>
</dbReference>
<sequence length="456" mass="49801">MEQTPKANRIHIGFFGRCNAGKSTLINMLTDQPVSLVSDVAGTTTDPVSKAMEILPLGPVVITDTAGIDDTTELGALRMEKTEEVVKKINLAVYVLRTDEAPTSDDMHWLGLLKQNNVPIALFINEINSTKFDKYLYKNDIDELKENIVKSKGTIKESVDNISKVTNNLDDSKDIVGKVIVGEGYIAAHTSLSDLATVIGYADFTSDAKRLELLDLLGGLTPLDVEGEQTLLQGLVEEGDTIILVCPIDSAAPKGRLILPQVQTIREILDYKGLALVCQTEELPAMIHSLKNPPKMVICDSQAFDRVDELTPDSIPLTSFSILMARFKGKLQDLVTGVKAIKNLKAGSKVLISEGCTHRRQCDDIGTVKIPNLLKKQGYTDLQLEFTSGGAFPKDVSQYDLIIHCGACMLTRREVLRRIECAVVQGTPIVNYGVLIAALHGILERAISPFVDELEG</sequence>
<dbReference type="EMBL" id="CACRUG010000006">
    <property type="protein sequence ID" value="VYU07070.1"/>
    <property type="molecule type" value="Genomic_DNA"/>
</dbReference>
<dbReference type="Gene3D" id="3.40.50.300">
    <property type="entry name" value="P-loop containing nucleotide triphosphate hydrolases"/>
    <property type="match status" value="1"/>
</dbReference>
<dbReference type="Gene3D" id="3.40.50.11410">
    <property type="match status" value="1"/>
</dbReference>
<evidence type="ECO:0000256" key="1">
    <source>
        <dbReference type="ARBA" id="ARBA00022741"/>
    </source>
</evidence>
<keyword evidence="2" id="KW-0342">GTP-binding</keyword>